<dbReference type="Gene3D" id="3.40.50.300">
    <property type="entry name" value="P-loop containing nucleotide triphosphate hydrolases"/>
    <property type="match status" value="1"/>
</dbReference>
<dbReference type="EC" id="3.1.-.-" evidence="7"/>
<evidence type="ECO:0000259" key="10">
    <source>
        <dbReference type="PROSITE" id="PS50828"/>
    </source>
</evidence>
<feature type="region of interest" description="Disordered" evidence="9">
    <location>
        <begin position="326"/>
        <end position="374"/>
    </location>
</feature>
<organism evidence="11">
    <name type="scientific">uncultured bacterium Contigcl_32</name>
    <dbReference type="NCBI Taxonomy" id="1393671"/>
    <lineage>
        <taxon>Bacteria</taxon>
        <taxon>environmental samples</taxon>
    </lineage>
</organism>
<dbReference type="InterPro" id="IPR007696">
    <property type="entry name" value="DNA_mismatch_repair_MutS_core"/>
</dbReference>
<dbReference type="EC" id="3.6.4.-" evidence="7"/>
<evidence type="ECO:0000256" key="5">
    <source>
        <dbReference type="ARBA" id="ARBA00022884"/>
    </source>
</evidence>
<accession>W0FL94</accession>
<dbReference type="Gene3D" id="3.30.1370.110">
    <property type="match status" value="1"/>
</dbReference>
<dbReference type="SUPFAM" id="SSF52540">
    <property type="entry name" value="P-loop containing nucleoside triphosphate hydrolases"/>
    <property type="match status" value="1"/>
</dbReference>
<keyword evidence="7" id="KW-0255">Endonuclease</keyword>
<dbReference type="InterPro" id="IPR036187">
    <property type="entry name" value="DNA_mismatch_repair_MutS_sf"/>
</dbReference>
<comment type="function">
    <text evidence="7">Endonuclease that is involved in the suppression of homologous recombination and thus may have a key role in the control of bacterial genetic diversity.</text>
</comment>
<keyword evidence="3 7" id="KW-0378">Hydrolase</keyword>
<dbReference type="EMBL" id="KC246846">
    <property type="protein sequence ID" value="AHF25683.1"/>
    <property type="molecule type" value="Genomic_DNA"/>
</dbReference>
<dbReference type="InterPro" id="IPR005747">
    <property type="entry name" value="MutS2"/>
</dbReference>
<comment type="function">
    <text evidence="7">Acts as a ribosome collision sensor, splitting the ribosome into its 2 subunits. Detects stalled/collided 70S ribosomes which it binds and splits by an ATP-hydrolysis driven conformational change. Acts upstream of the ribosome quality control system (RQC), a ribosome-associated complex that mediates the extraction of incompletely synthesized nascent chains from stalled ribosomes and their subsequent degradation. Probably generates substrates for RQC.</text>
</comment>
<feature type="coiled-coil region" evidence="8">
    <location>
        <begin position="581"/>
        <end position="641"/>
    </location>
</feature>
<evidence type="ECO:0000313" key="11">
    <source>
        <dbReference type="EMBL" id="AHF25683.1"/>
    </source>
</evidence>
<keyword evidence="2 7" id="KW-0547">Nucleotide-binding</keyword>
<keyword evidence="8" id="KW-0175">Coiled coil</keyword>
<feature type="binding site" evidence="7">
    <location>
        <begin position="376"/>
        <end position="383"/>
    </location>
    <ligand>
        <name>ATP</name>
        <dbReference type="ChEBI" id="CHEBI:30616"/>
    </ligand>
</feature>
<dbReference type="AlphaFoldDB" id="W0FL94"/>
<dbReference type="CDD" id="cd03280">
    <property type="entry name" value="ABC_MutS2"/>
    <property type="match status" value="1"/>
</dbReference>
<reference evidence="11" key="1">
    <citation type="journal article" date="2013" name="PLoS ONE">
        <title>Metagenomic insights into the carbohydrate-active enzymes carried by the microorganisms adhering to solid digesta in the rumen of cows.</title>
        <authorList>
            <person name="Wang L."/>
            <person name="Hatem A."/>
            <person name="Catalyurek U.V."/>
            <person name="Morrison M."/>
            <person name="Yu Z."/>
        </authorList>
    </citation>
    <scope>NUCLEOTIDE SEQUENCE</scope>
</reference>
<dbReference type="GO" id="GO:0072344">
    <property type="term" value="P:rescue of stalled ribosome"/>
    <property type="evidence" value="ECO:0007669"/>
    <property type="project" value="UniProtKB-UniRule"/>
</dbReference>
<dbReference type="Pfam" id="PF01713">
    <property type="entry name" value="Smr"/>
    <property type="match status" value="1"/>
</dbReference>
<dbReference type="GO" id="GO:0043023">
    <property type="term" value="F:ribosomal large subunit binding"/>
    <property type="evidence" value="ECO:0007669"/>
    <property type="project" value="UniProtKB-UniRule"/>
</dbReference>
<evidence type="ECO:0000256" key="8">
    <source>
        <dbReference type="SAM" id="Coils"/>
    </source>
</evidence>
<dbReference type="PANTHER" id="PTHR48466:SF2">
    <property type="entry name" value="OS10G0509000 PROTEIN"/>
    <property type="match status" value="1"/>
</dbReference>
<dbReference type="SMART" id="SM00534">
    <property type="entry name" value="MUTSac"/>
    <property type="match status" value="1"/>
</dbReference>
<dbReference type="SMART" id="SM00463">
    <property type="entry name" value="SMR"/>
    <property type="match status" value="1"/>
</dbReference>
<dbReference type="FunFam" id="3.40.50.300:FF:000830">
    <property type="entry name" value="Endonuclease MutS2"/>
    <property type="match status" value="1"/>
</dbReference>
<dbReference type="InterPro" id="IPR046893">
    <property type="entry name" value="MSSS"/>
</dbReference>
<dbReference type="Pfam" id="PF20297">
    <property type="entry name" value="MSSS"/>
    <property type="match status" value="1"/>
</dbReference>
<dbReference type="PROSITE" id="PS50828">
    <property type="entry name" value="SMR"/>
    <property type="match status" value="1"/>
</dbReference>
<dbReference type="InterPro" id="IPR000432">
    <property type="entry name" value="DNA_mismatch_repair_MutS_C"/>
</dbReference>
<dbReference type="GO" id="GO:0045910">
    <property type="term" value="P:negative regulation of DNA recombination"/>
    <property type="evidence" value="ECO:0007669"/>
    <property type="project" value="InterPro"/>
</dbReference>
<dbReference type="InterPro" id="IPR027417">
    <property type="entry name" value="P-loop_NTPase"/>
</dbReference>
<evidence type="ECO:0000256" key="1">
    <source>
        <dbReference type="ARBA" id="ARBA00022730"/>
    </source>
</evidence>
<dbReference type="GO" id="GO:0016887">
    <property type="term" value="F:ATP hydrolysis activity"/>
    <property type="evidence" value="ECO:0007669"/>
    <property type="project" value="InterPro"/>
</dbReference>
<dbReference type="GO" id="GO:0030983">
    <property type="term" value="F:mismatched DNA binding"/>
    <property type="evidence" value="ECO:0007669"/>
    <property type="project" value="InterPro"/>
</dbReference>
<keyword evidence="5 7" id="KW-0694">RNA-binding</keyword>
<dbReference type="HAMAP" id="MF_00092">
    <property type="entry name" value="MutS2"/>
    <property type="match status" value="1"/>
</dbReference>
<dbReference type="InterPro" id="IPR045076">
    <property type="entry name" value="MutS"/>
</dbReference>
<evidence type="ECO:0000256" key="3">
    <source>
        <dbReference type="ARBA" id="ARBA00022801"/>
    </source>
</evidence>
<dbReference type="NCBIfam" id="TIGR01069">
    <property type="entry name" value="mutS2"/>
    <property type="match status" value="1"/>
</dbReference>
<dbReference type="GO" id="GO:0140664">
    <property type="term" value="F:ATP-dependent DNA damage sensor activity"/>
    <property type="evidence" value="ECO:0007669"/>
    <property type="project" value="InterPro"/>
</dbReference>
<name>W0FL94_9BACT</name>
<dbReference type="GO" id="GO:0005524">
    <property type="term" value="F:ATP binding"/>
    <property type="evidence" value="ECO:0007669"/>
    <property type="project" value="UniProtKB-UniRule"/>
</dbReference>
<keyword evidence="1 7" id="KW-0699">rRNA-binding</keyword>
<gene>
    <name evidence="7" type="primary">mutS2</name>
    <name evidence="7" type="synonym">rqcU</name>
</gene>
<protein>
    <recommendedName>
        <fullName evidence="7">Endonuclease MutS2</fullName>
        <ecNumber evidence="7">3.1.-.-</ecNumber>
    </recommendedName>
    <alternativeName>
        <fullName evidence="7">Ribosome-associated protein quality control-upstream factor</fullName>
        <shortName evidence="7">RQC-upstream factor</shortName>
        <shortName evidence="7">RqcU</shortName>
        <ecNumber evidence="7">3.6.4.-</ecNumber>
    </alternativeName>
</protein>
<comment type="similarity">
    <text evidence="7">Belongs to the DNA mismatch repair MutS family. MutS2 subfamily.</text>
</comment>
<dbReference type="Pfam" id="PF00488">
    <property type="entry name" value="MutS_V"/>
    <property type="match status" value="1"/>
</dbReference>
<evidence type="ECO:0000256" key="9">
    <source>
        <dbReference type="SAM" id="MobiDB-lite"/>
    </source>
</evidence>
<dbReference type="InterPro" id="IPR036063">
    <property type="entry name" value="Smr_dom_sf"/>
</dbReference>
<dbReference type="InterPro" id="IPR002625">
    <property type="entry name" value="Smr_dom"/>
</dbReference>
<dbReference type="PANTHER" id="PTHR48466">
    <property type="entry name" value="OS10G0509000 PROTEIN-RELATED"/>
    <property type="match status" value="1"/>
</dbReference>
<keyword evidence="7" id="KW-0540">Nuclease</keyword>
<comment type="subunit">
    <text evidence="7">Homodimer. Binds to stalled ribosomes, contacting rRNA.</text>
</comment>
<evidence type="ECO:0000256" key="4">
    <source>
        <dbReference type="ARBA" id="ARBA00022840"/>
    </source>
</evidence>
<dbReference type="SUPFAM" id="SSF48334">
    <property type="entry name" value="DNA repair protein MutS, domain III"/>
    <property type="match status" value="1"/>
</dbReference>
<dbReference type="GO" id="GO:0004519">
    <property type="term" value="F:endonuclease activity"/>
    <property type="evidence" value="ECO:0007669"/>
    <property type="project" value="UniProtKB-UniRule"/>
</dbReference>
<evidence type="ECO:0000256" key="6">
    <source>
        <dbReference type="ARBA" id="ARBA00023125"/>
    </source>
</evidence>
<dbReference type="GO" id="GO:0019843">
    <property type="term" value="F:rRNA binding"/>
    <property type="evidence" value="ECO:0007669"/>
    <property type="project" value="UniProtKB-UniRule"/>
</dbReference>
<dbReference type="PIRSF" id="PIRSF005814">
    <property type="entry name" value="MutS_YshD"/>
    <property type="match status" value="1"/>
</dbReference>
<evidence type="ECO:0000256" key="2">
    <source>
        <dbReference type="ARBA" id="ARBA00022741"/>
    </source>
</evidence>
<dbReference type="SUPFAM" id="SSF160443">
    <property type="entry name" value="SMR domain-like"/>
    <property type="match status" value="1"/>
</dbReference>
<evidence type="ECO:0000256" key="7">
    <source>
        <dbReference type="HAMAP-Rule" id="MF_00092"/>
    </source>
</evidence>
<proteinExistence type="inferred from homology"/>
<dbReference type="SMART" id="SM00533">
    <property type="entry name" value="MUTSd"/>
    <property type="match status" value="1"/>
</dbReference>
<sequence>MIAERTMRVLEFTRIRDILAEGALTESGAELCRALVPYDELPQAENALAETEEAAVVLQYVGGHPMAPFPDIRPALSVCAKGGTLSAGMLLSVAETLRASRTARDALVTDRENTPILKQKAEGLFIARNLEKDITDAILSEDEIADRASSELMNIRRHLRGAQDRIKDKLNQMIRSAAMQKYLQDPIITMRGDRYVLPVKAEYRANVPGLVHDQSSSGATVFVEPMAAVEMGNELKQWELKEQQEIARILAALSAQVAPYADSLSETVSLLSELDFIFAKGLLSRRWMCVSPKMNSRGYLHIVRGRHPLIDPEKVVPETLWLGEPLSAAGGGNSDRGEVSRSKRAPRGGVAPTEAAEAPEDGKNKEEGFNTLVVTGPNTGGKTVTLKTVGLFTLMAQAGLQVPADPGTELAVFEQVFADIGDEQSIEQSLSTFSGHMTNIVKIMREVTPRDLVLFDELGAGTDPTEGAALAQSILTRLLHIGVRTIATTHYSELKVFALTTKGVENASVEFDVETLRPTYRLSIGVPGKSNAFEISRRLGLPENLIDAAKKLLSGDAVRFEDVIANAEYHRQIAERERQIAQEAGKETIRLRDEAEALRREMEAKRTETLRKTREEAKRILEQARRESDGIISELKKMKKNAAEGGLSAAELQRKLDRGIDDLSEGIRPADDDGNEAPKTVKAGDRVRILTLGAEGVVLAPPDEKGEVSLQAGAMKFKAPLSQLRMAQEAPKKERTTVKAKTGMMTRTVSSECDVRGMSLEEALTAVGLYLDEAVLAGLNEVYVIHGKGTGVLRAGIQQDLRRNRHVKSFRRGMYGEGEDGVTVVTLK</sequence>
<keyword evidence="6 7" id="KW-0238">DNA-binding</keyword>
<keyword evidence="4 7" id="KW-0067">ATP-binding</keyword>
<dbReference type="GO" id="GO:0006298">
    <property type="term" value="P:mismatch repair"/>
    <property type="evidence" value="ECO:0007669"/>
    <property type="project" value="InterPro"/>
</dbReference>
<feature type="domain" description="Smr" evidence="10">
    <location>
        <begin position="753"/>
        <end position="828"/>
    </location>
</feature>